<dbReference type="PANTHER" id="PTHR21603:SF18">
    <property type="entry name" value="ANTIGEN KI-67-LIKE PROTEIN"/>
    <property type="match status" value="1"/>
</dbReference>
<evidence type="ECO:0008006" key="4">
    <source>
        <dbReference type="Google" id="ProtNLM"/>
    </source>
</evidence>
<accession>A0AAD8A3C3</accession>
<keyword evidence="3" id="KW-1185">Reference proteome</keyword>
<feature type="compositionally biased region" description="Polar residues" evidence="1">
    <location>
        <begin position="118"/>
        <end position="128"/>
    </location>
</feature>
<organism evidence="2 3">
    <name type="scientific">Diploptera punctata</name>
    <name type="common">Pacific beetle cockroach</name>
    <dbReference type="NCBI Taxonomy" id="6984"/>
    <lineage>
        <taxon>Eukaryota</taxon>
        <taxon>Metazoa</taxon>
        <taxon>Ecdysozoa</taxon>
        <taxon>Arthropoda</taxon>
        <taxon>Hexapoda</taxon>
        <taxon>Insecta</taxon>
        <taxon>Pterygota</taxon>
        <taxon>Neoptera</taxon>
        <taxon>Polyneoptera</taxon>
        <taxon>Dictyoptera</taxon>
        <taxon>Blattodea</taxon>
        <taxon>Blaberoidea</taxon>
        <taxon>Blaberidae</taxon>
        <taxon>Diplopterinae</taxon>
        <taxon>Diploptera</taxon>
    </lineage>
</organism>
<dbReference type="PANTHER" id="PTHR21603">
    <property type="entry name" value="ANTIGEN KI-67-LIKE PROTEIN"/>
    <property type="match status" value="1"/>
</dbReference>
<gene>
    <name evidence="2" type="ORF">L9F63_002247</name>
</gene>
<evidence type="ECO:0000313" key="2">
    <source>
        <dbReference type="EMBL" id="KAJ9591241.1"/>
    </source>
</evidence>
<proteinExistence type="predicted"/>
<dbReference type="AlphaFoldDB" id="A0AAD8A3C3"/>
<dbReference type="GO" id="GO:0005694">
    <property type="term" value="C:chromosome"/>
    <property type="evidence" value="ECO:0007669"/>
    <property type="project" value="TreeGrafter"/>
</dbReference>
<dbReference type="Proteomes" id="UP001233999">
    <property type="component" value="Unassembled WGS sequence"/>
</dbReference>
<evidence type="ECO:0000256" key="1">
    <source>
        <dbReference type="SAM" id="MobiDB-lite"/>
    </source>
</evidence>
<reference evidence="2" key="2">
    <citation type="submission" date="2023-05" db="EMBL/GenBank/DDBJ databases">
        <authorList>
            <person name="Fouks B."/>
        </authorList>
    </citation>
    <scope>NUCLEOTIDE SEQUENCE</scope>
    <source>
        <strain evidence="2">Stay&amp;Tobe</strain>
        <tissue evidence="2">Testes</tissue>
    </source>
</reference>
<reference evidence="2" key="1">
    <citation type="journal article" date="2023" name="IScience">
        <title>Live-bearing cockroach genome reveals convergent evolutionary mechanisms linked to viviparity in insects and beyond.</title>
        <authorList>
            <person name="Fouks B."/>
            <person name="Harrison M.C."/>
            <person name="Mikhailova A.A."/>
            <person name="Marchal E."/>
            <person name="English S."/>
            <person name="Carruthers M."/>
            <person name="Jennings E.C."/>
            <person name="Chiamaka E.L."/>
            <person name="Frigard R.A."/>
            <person name="Pippel M."/>
            <person name="Attardo G.M."/>
            <person name="Benoit J.B."/>
            <person name="Bornberg-Bauer E."/>
            <person name="Tobe S.S."/>
        </authorList>
    </citation>
    <scope>NUCLEOTIDE SEQUENCE</scope>
    <source>
        <strain evidence="2">Stay&amp;Tobe</strain>
    </source>
</reference>
<dbReference type="EMBL" id="JASPKZ010003881">
    <property type="protein sequence ID" value="KAJ9591241.1"/>
    <property type="molecule type" value="Genomic_DNA"/>
</dbReference>
<dbReference type="GO" id="GO:0007088">
    <property type="term" value="P:regulation of mitotic nuclear division"/>
    <property type="evidence" value="ECO:0007669"/>
    <property type="project" value="TreeGrafter"/>
</dbReference>
<dbReference type="GO" id="GO:0005634">
    <property type="term" value="C:nucleus"/>
    <property type="evidence" value="ECO:0007669"/>
    <property type="project" value="TreeGrafter"/>
</dbReference>
<name>A0AAD8A3C3_DIPPU</name>
<protein>
    <recommendedName>
        <fullName evidence="4">FHA domain-containing protein</fullName>
    </recommendedName>
</protein>
<sequence length="248" mass="28204">MNLSRTTTLLNGKSIGNSTCRLEHGDVITASERSFRWEYPPESPFYINKMKKHLSPYKEVLGVSEASRRKSMVVRTSVESPERLIAVVSPLRRTQSEKKITGTRTPSSRTKARKSFANLMTSLKTPQQRSKDEKTASSARKMPLPESSKKTPLPALKQAKSKSEKKSALIQRHKRKLESDIMSAERAAKRLKMESPKTPDKNKMAALLVCHGKTPRAIVGTRKIIYVYFYLYIRLFFLDIQNKIAVSF</sequence>
<evidence type="ECO:0000313" key="3">
    <source>
        <dbReference type="Proteomes" id="UP001233999"/>
    </source>
</evidence>
<dbReference type="GO" id="GO:0051983">
    <property type="term" value="P:regulation of chromosome segregation"/>
    <property type="evidence" value="ECO:0007669"/>
    <property type="project" value="TreeGrafter"/>
</dbReference>
<comment type="caution">
    <text evidence="2">The sequence shown here is derived from an EMBL/GenBank/DDBJ whole genome shotgun (WGS) entry which is preliminary data.</text>
</comment>
<feature type="region of interest" description="Disordered" evidence="1">
    <location>
        <begin position="95"/>
        <end position="175"/>
    </location>
</feature>